<protein>
    <submittedName>
        <fullName evidence="2">DUF3298 domain-containing protein</fullName>
    </submittedName>
</protein>
<evidence type="ECO:0000313" key="3">
    <source>
        <dbReference type="Proteomes" id="UP000249393"/>
    </source>
</evidence>
<organism evidence="2 3">
    <name type="scientific">Caulobacter segnis</name>
    <dbReference type="NCBI Taxonomy" id="88688"/>
    <lineage>
        <taxon>Bacteria</taxon>
        <taxon>Pseudomonadati</taxon>
        <taxon>Pseudomonadota</taxon>
        <taxon>Alphaproteobacteria</taxon>
        <taxon>Caulobacterales</taxon>
        <taxon>Caulobacteraceae</taxon>
        <taxon>Caulobacter</taxon>
    </lineage>
</organism>
<dbReference type="AlphaFoldDB" id="A0A2W5V9U2"/>
<name>A0A2W5V9U2_9CAUL</name>
<feature type="region of interest" description="Disordered" evidence="1">
    <location>
        <begin position="26"/>
        <end position="48"/>
    </location>
</feature>
<accession>A0A2W5V9U2</accession>
<evidence type="ECO:0000313" key="2">
    <source>
        <dbReference type="EMBL" id="PZR33386.1"/>
    </source>
</evidence>
<reference evidence="2 3" key="1">
    <citation type="submission" date="2017-08" db="EMBL/GenBank/DDBJ databases">
        <title>Infants hospitalized years apart are colonized by the same room-sourced microbial strains.</title>
        <authorList>
            <person name="Brooks B."/>
            <person name="Olm M.R."/>
            <person name="Firek B.A."/>
            <person name="Baker R."/>
            <person name="Thomas B.C."/>
            <person name="Morowitz M.J."/>
            <person name="Banfield J.F."/>
        </authorList>
    </citation>
    <scope>NUCLEOTIDE SEQUENCE [LARGE SCALE GENOMIC DNA]</scope>
    <source>
        <strain evidence="2">S2_003_000_R2_4</strain>
    </source>
</reference>
<dbReference type="EMBL" id="QFQZ01000042">
    <property type="protein sequence ID" value="PZR33386.1"/>
    <property type="molecule type" value="Genomic_DNA"/>
</dbReference>
<dbReference type="PROSITE" id="PS51257">
    <property type="entry name" value="PROKAR_LIPOPROTEIN"/>
    <property type="match status" value="1"/>
</dbReference>
<comment type="caution">
    <text evidence="2">The sequence shown here is derived from an EMBL/GenBank/DDBJ whole genome shotgun (WGS) entry which is preliminary data.</text>
</comment>
<dbReference type="RefSeq" id="WP_304278877.1">
    <property type="nucleotide sequence ID" value="NZ_QFQZ01000042.1"/>
</dbReference>
<dbReference type="Gene3D" id="3.30.565.40">
    <property type="entry name" value="Fervidobacterium nodosum Rt17-B1 like"/>
    <property type="match status" value="1"/>
</dbReference>
<dbReference type="Proteomes" id="UP000249393">
    <property type="component" value="Unassembled WGS sequence"/>
</dbReference>
<proteinExistence type="predicted"/>
<gene>
    <name evidence="2" type="ORF">DI526_13550</name>
</gene>
<evidence type="ECO:0000256" key="1">
    <source>
        <dbReference type="SAM" id="MobiDB-lite"/>
    </source>
</evidence>
<sequence length="282" mass="30117">MKSPTVVPAVTLALLFTLGACERRQAPTSPSASQAMTPLQAPKAQTQAGAVRPLTFKQADPAAEVSLTLSAEIGRYPALHILLYDRETAQLKAFATKAEADRKADDGQYPWRQYTGERQWAVAAATPRLISLRGMWLDYTGGAHPNHGSSALLWDTAANKEIKPAALFRPGADMKALDKAICDAVAAAKRHREGADPLDGVFGCVKWTETTLALAPSTEAGKFGGLMVLIDPYVVGSYAEGDYELILPLSTFRSLLAPTYLDAFAGSLKSPGNPDGSLSLRM</sequence>